<evidence type="ECO:0000256" key="1">
    <source>
        <dbReference type="ARBA" id="ARBA00022598"/>
    </source>
</evidence>
<dbReference type="GO" id="GO:0005783">
    <property type="term" value="C:endoplasmic reticulum"/>
    <property type="evidence" value="ECO:0007669"/>
    <property type="project" value="TreeGrafter"/>
</dbReference>
<keyword evidence="2" id="KW-0443">Lipid metabolism</keyword>
<dbReference type="InterPro" id="IPR000873">
    <property type="entry name" value="AMP-dep_synth/lig_dom"/>
</dbReference>
<dbReference type="EMBL" id="LUCM01003687">
    <property type="protein sequence ID" value="KAA0195462.1"/>
    <property type="molecule type" value="Genomic_DNA"/>
</dbReference>
<dbReference type="OrthoDB" id="1700726at2759"/>
<dbReference type="SUPFAM" id="SSF56801">
    <property type="entry name" value="Acetyl-CoA synthetase-like"/>
    <property type="match status" value="1"/>
</dbReference>
<accession>A0A8E0RW90</accession>
<keyword evidence="2" id="KW-0276">Fatty acid metabolism</keyword>
<dbReference type="GO" id="GO:0016020">
    <property type="term" value="C:membrane"/>
    <property type="evidence" value="ECO:0007669"/>
    <property type="project" value="TreeGrafter"/>
</dbReference>
<dbReference type="PANTHER" id="PTHR43272:SF107">
    <property type="entry name" value="LONG-CHAIN-FATTY-ACID--COA LIGASE 5"/>
    <property type="match status" value="1"/>
</dbReference>
<organism evidence="5 6">
    <name type="scientific">Fasciolopsis buskii</name>
    <dbReference type="NCBI Taxonomy" id="27845"/>
    <lineage>
        <taxon>Eukaryota</taxon>
        <taxon>Metazoa</taxon>
        <taxon>Spiralia</taxon>
        <taxon>Lophotrochozoa</taxon>
        <taxon>Platyhelminthes</taxon>
        <taxon>Trematoda</taxon>
        <taxon>Digenea</taxon>
        <taxon>Plagiorchiida</taxon>
        <taxon>Echinostomata</taxon>
        <taxon>Echinostomatoidea</taxon>
        <taxon>Fasciolidae</taxon>
        <taxon>Fasciolopsis</taxon>
    </lineage>
</organism>
<keyword evidence="6" id="KW-1185">Reference proteome</keyword>
<comment type="caution">
    <text evidence="5">The sequence shown here is derived from an EMBL/GenBank/DDBJ whole genome shotgun (WGS) entry which is preliminary data.</text>
</comment>
<reference evidence="5" key="1">
    <citation type="submission" date="2019-05" db="EMBL/GenBank/DDBJ databases">
        <title>Annotation for the trematode Fasciolopsis buski.</title>
        <authorList>
            <person name="Choi Y.-J."/>
        </authorList>
    </citation>
    <scope>NUCLEOTIDE SEQUENCE</scope>
    <source>
        <strain evidence="5">HT</strain>
        <tissue evidence="5">Whole worm</tissue>
    </source>
</reference>
<evidence type="ECO:0000259" key="4">
    <source>
        <dbReference type="Pfam" id="PF00501"/>
    </source>
</evidence>
<keyword evidence="1 5" id="KW-0436">Ligase</keyword>
<name>A0A8E0RW90_9TREM</name>
<dbReference type="EC" id="6.2.1.3" evidence="3"/>
<dbReference type="PROSITE" id="PS00455">
    <property type="entry name" value="AMP_BINDING"/>
    <property type="match status" value="1"/>
</dbReference>
<proteinExistence type="predicted"/>
<feature type="non-terminal residue" evidence="5">
    <location>
        <position position="579"/>
    </location>
</feature>
<dbReference type="GO" id="GO:0004467">
    <property type="term" value="F:long-chain fatty acid-CoA ligase activity"/>
    <property type="evidence" value="ECO:0007669"/>
    <property type="project" value="UniProtKB-EC"/>
</dbReference>
<evidence type="ECO:0000313" key="6">
    <source>
        <dbReference type="Proteomes" id="UP000728185"/>
    </source>
</evidence>
<evidence type="ECO:0000256" key="3">
    <source>
        <dbReference type="ARBA" id="ARBA00026121"/>
    </source>
</evidence>
<evidence type="ECO:0000313" key="5">
    <source>
        <dbReference type="EMBL" id="KAA0195462.1"/>
    </source>
</evidence>
<dbReference type="InterPro" id="IPR042099">
    <property type="entry name" value="ANL_N_sf"/>
</dbReference>
<sequence>AYQTIELVGSAVIYLIGPSKNEHRFVGICGRNAPEWVYTQHACSNYGLVTVPLYDTLGNEAMEHIIKQTELEIIVCDTATRARSLLKCSGKSLNQIVVWQNDSDLIQLRLEKCDVPIISFDELLEIGRNHLISKADVRPEELCLICYTSGTTGLPKGVLYTHMQFMNCIIKCRESLGDTLNEKLLDTHLSYLPLSHVMEQFVMNTSLFYGSSIAFLTTNITGLSKDLAYYRPSFFCAVPRIYSRIYSDTIKGCANRVSRWLLDYSIQQKLHEQKKGLYTRYGLLDYLFFRNIRKQMGDHVNIVISGSAPLQPEVLCFLKAAFSCPVLEGYGSTETGGIVCTSLIGDTTAGHVGALGVGVIVKLADVPDMGFVVERDRMGEICVYSDGMTSGYYRDELRTKELFDDDGFIRTGDVGMWTESGALKIVDRCKNMFKLAQGEYVAPERVENVYLTSPLINFIFVEGNSLHPFTVGVVVPSWTALRERLLQQSDTNIGWSKSNQLTEGELCTDERVNNLLLTELQAVGKRGGLKGFEQVRAIHIVAEPFTVDNGLLTPTMKLSRCAVRRQYAQVVADLYASNN</sequence>
<dbReference type="Proteomes" id="UP000728185">
    <property type="component" value="Unassembled WGS sequence"/>
</dbReference>
<dbReference type="Pfam" id="PF00501">
    <property type="entry name" value="AMP-binding"/>
    <property type="match status" value="1"/>
</dbReference>
<dbReference type="InterPro" id="IPR020845">
    <property type="entry name" value="AMP-binding_CS"/>
</dbReference>
<gene>
    <name evidence="5" type="ORF">FBUS_01833</name>
</gene>
<protein>
    <recommendedName>
        <fullName evidence="3">long-chain-fatty-acid--CoA ligase</fullName>
        <ecNumber evidence="3">6.2.1.3</ecNumber>
    </recommendedName>
</protein>
<evidence type="ECO:0000256" key="2">
    <source>
        <dbReference type="ARBA" id="ARBA00022832"/>
    </source>
</evidence>
<dbReference type="PANTHER" id="PTHR43272">
    <property type="entry name" value="LONG-CHAIN-FATTY-ACID--COA LIGASE"/>
    <property type="match status" value="1"/>
</dbReference>
<feature type="domain" description="AMP-dependent synthetase/ligase" evidence="4">
    <location>
        <begin position="24"/>
        <end position="393"/>
    </location>
</feature>
<dbReference type="AlphaFoldDB" id="A0A8E0RW90"/>
<dbReference type="Gene3D" id="3.40.50.12780">
    <property type="entry name" value="N-terminal domain of ligase-like"/>
    <property type="match status" value="1"/>
</dbReference>